<dbReference type="Gene3D" id="2.130.10.10">
    <property type="entry name" value="YVTN repeat-like/Quinoprotein amine dehydrogenase"/>
    <property type="match status" value="1"/>
</dbReference>
<evidence type="ECO:0000256" key="5">
    <source>
        <dbReference type="PROSITE-ProRule" id="PRU00024"/>
    </source>
</evidence>
<dbReference type="PANTHER" id="PTHR24103">
    <property type="entry name" value="E3 UBIQUITIN-PROTEIN LIGASE TRIM"/>
    <property type="match status" value="1"/>
</dbReference>
<dbReference type="Gene3D" id="3.30.40.10">
    <property type="entry name" value="Zinc/RING finger domain, C3HC4 (zinc finger)"/>
    <property type="match status" value="1"/>
</dbReference>
<dbReference type="SUPFAM" id="SSF57850">
    <property type="entry name" value="RING/U-box"/>
    <property type="match status" value="1"/>
</dbReference>
<dbReference type="SUPFAM" id="SSF50978">
    <property type="entry name" value="WD40 repeat-like"/>
    <property type="match status" value="1"/>
</dbReference>
<feature type="compositionally biased region" description="Basic and acidic residues" evidence="7">
    <location>
        <begin position="388"/>
        <end position="422"/>
    </location>
</feature>
<keyword evidence="3 5" id="KW-0863">Zinc-finger</keyword>
<dbReference type="CDD" id="cd19800">
    <property type="entry name" value="Bbox2_xNF7-like"/>
    <property type="match status" value="1"/>
</dbReference>
<gene>
    <name evidence="10" type="ORF">G5714_021016</name>
</gene>
<dbReference type="Pfam" id="PF00097">
    <property type="entry name" value="zf-C3HC4"/>
    <property type="match status" value="1"/>
</dbReference>
<proteinExistence type="inferred from homology"/>
<feature type="domain" description="RING-type" evidence="8">
    <location>
        <begin position="13"/>
        <end position="53"/>
    </location>
</feature>
<dbReference type="Gene3D" id="3.30.160.60">
    <property type="entry name" value="Classic Zinc Finger"/>
    <property type="match status" value="1"/>
</dbReference>
<sequence>MASEAFTEVDFTCPVCFDFFINPVLLPCTHSICSNCIQAFWESKGIQECPMCRDISTVNVPTLNLALKNMCETFQQERSQRSSSGGEAVCSAHKEKLKLFCLDDQQAVCLVCRDSKLHTDHTFCPIDEAVITNKEKLKAVLKHLQEKMGIFDNFKQTLDQTADINKVQTQDTEEKISKEFEELREILRNEEVARITVLREEQNQKSQMIKEKTEKTSKRIVSLKCAIRDVEEQMKADDDSFLQNFKSTLQRAQFSLPGPGNVSDLLINTQEYLSDLRLSVLQKIDSSKGDPSVRGGHNIRRGQSSKVGPSVRGDTTSRGGFKGDPTSRGGLNFRGGPSNRGDRSLRGGHNFKEDPNNRGDSSFRGDPSFKEDPTSRGGLNFRGGPSNRGDRSFRGGHNFKEDPNNRGDSSFRGDPSFKEDPTSRGGQNFRGGPSNRGDPSFRGGHNFKEDPNNRGDSSFRGDHNFKEDHKRLRITENMSGNSLVLPIVLWSRNAPTHCISSLLVMDDLATIITGCHDGQICIWDMTPELEINPRALLFGHTASVTCLSKASTGSDKQYLVSASESGEMCLWDVNDGRCIEFTKLACAHTGIQFYQFTIGTQREGRLLCHGHYQKSL</sequence>
<dbReference type="CDD" id="cd16449">
    <property type="entry name" value="RING-HC"/>
    <property type="match status" value="1"/>
</dbReference>
<dbReference type="InterPro" id="IPR013083">
    <property type="entry name" value="Znf_RING/FYVE/PHD"/>
</dbReference>
<dbReference type="InterPro" id="IPR001841">
    <property type="entry name" value="Znf_RING"/>
</dbReference>
<dbReference type="GO" id="GO:0008270">
    <property type="term" value="F:zinc ion binding"/>
    <property type="evidence" value="ECO:0007669"/>
    <property type="project" value="UniProtKB-KW"/>
</dbReference>
<dbReference type="InterPro" id="IPR017907">
    <property type="entry name" value="Znf_RING_CS"/>
</dbReference>
<dbReference type="AlphaFoldDB" id="A0A7J6BVH2"/>
<evidence type="ECO:0000256" key="6">
    <source>
        <dbReference type="PROSITE-ProRule" id="PRU00221"/>
    </source>
</evidence>
<organism evidence="10 11">
    <name type="scientific">Onychostoma macrolepis</name>
    <dbReference type="NCBI Taxonomy" id="369639"/>
    <lineage>
        <taxon>Eukaryota</taxon>
        <taxon>Metazoa</taxon>
        <taxon>Chordata</taxon>
        <taxon>Craniata</taxon>
        <taxon>Vertebrata</taxon>
        <taxon>Euteleostomi</taxon>
        <taxon>Actinopterygii</taxon>
        <taxon>Neopterygii</taxon>
        <taxon>Teleostei</taxon>
        <taxon>Ostariophysi</taxon>
        <taxon>Cypriniformes</taxon>
        <taxon>Cyprinidae</taxon>
        <taxon>Acrossocheilinae</taxon>
        <taxon>Onychostoma</taxon>
    </lineage>
</organism>
<dbReference type="InterPro" id="IPR015943">
    <property type="entry name" value="WD40/YVTN_repeat-like_dom_sf"/>
</dbReference>
<dbReference type="InterPro" id="IPR001680">
    <property type="entry name" value="WD40_rpt"/>
</dbReference>
<feature type="region of interest" description="Disordered" evidence="7">
    <location>
        <begin position="286"/>
        <end position="464"/>
    </location>
</feature>
<evidence type="ECO:0000313" key="10">
    <source>
        <dbReference type="EMBL" id="KAF4098986.1"/>
    </source>
</evidence>
<dbReference type="PROSITE" id="PS00518">
    <property type="entry name" value="ZF_RING_1"/>
    <property type="match status" value="1"/>
</dbReference>
<dbReference type="PROSITE" id="PS50119">
    <property type="entry name" value="ZF_BBOX"/>
    <property type="match status" value="1"/>
</dbReference>
<reference evidence="10 11" key="1">
    <citation type="submission" date="2020-04" db="EMBL/GenBank/DDBJ databases">
        <title>Chromosome-level genome assembly of a cyprinid fish Onychostoma macrolepis by integration of Nanopore Sequencing, Bionano and Hi-C technology.</title>
        <authorList>
            <person name="Wang D."/>
        </authorList>
    </citation>
    <scope>NUCLEOTIDE SEQUENCE [LARGE SCALE GENOMIC DNA]</scope>
    <source>
        <strain evidence="10">SWU-2019</strain>
        <tissue evidence="10">Muscle</tissue>
    </source>
</reference>
<protein>
    <submittedName>
        <fullName evidence="10">Uncharacterized protein</fullName>
    </submittedName>
</protein>
<evidence type="ECO:0000313" key="11">
    <source>
        <dbReference type="Proteomes" id="UP000579812"/>
    </source>
</evidence>
<feature type="domain" description="B box-type" evidence="9">
    <location>
        <begin position="85"/>
        <end position="126"/>
    </location>
</feature>
<keyword evidence="11" id="KW-1185">Reference proteome</keyword>
<evidence type="ECO:0000256" key="1">
    <source>
        <dbReference type="ARBA" id="ARBA00008518"/>
    </source>
</evidence>
<name>A0A7J6BVH2_9TELE</name>
<feature type="compositionally biased region" description="Polar residues" evidence="7">
    <location>
        <begin position="301"/>
        <end position="318"/>
    </location>
</feature>
<dbReference type="Pfam" id="PF00643">
    <property type="entry name" value="zf-B_box"/>
    <property type="match status" value="1"/>
</dbReference>
<feature type="compositionally biased region" description="Basic and acidic residues" evidence="7">
    <location>
        <begin position="446"/>
        <end position="464"/>
    </location>
</feature>
<evidence type="ECO:0000259" key="9">
    <source>
        <dbReference type="PROSITE" id="PS50119"/>
    </source>
</evidence>
<dbReference type="Proteomes" id="UP000579812">
    <property type="component" value="Unassembled WGS sequence"/>
</dbReference>
<evidence type="ECO:0000256" key="7">
    <source>
        <dbReference type="SAM" id="MobiDB-lite"/>
    </source>
</evidence>
<evidence type="ECO:0000256" key="2">
    <source>
        <dbReference type="ARBA" id="ARBA00022723"/>
    </source>
</evidence>
<keyword evidence="4" id="KW-0862">Zinc</keyword>
<comment type="caution">
    <text evidence="10">The sequence shown here is derived from an EMBL/GenBank/DDBJ whole genome shotgun (WGS) entry which is preliminary data.</text>
</comment>
<dbReference type="InterPro" id="IPR000315">
    <property type="entry name" value="Znf_B-box"/>
</dbReference>
<feature type="repeat" description="WD" evidence="6">
    <location>
        <begin position="537"/>
        <end position="581"/>
    </location>
</feature>
<dbReference type="SMART" id="SM00336">
    <property type="entry name" value="BBOX"/>
    <property type="match status" value="1"/>
</dbReference>
<comment type="similarity">
    <text evidence="1">Belongs to the TRIM/RBCC family.</text>
</comment>
<dbReference type="InterPro" id="IPR018957">
    <property type="entry name" value="Znf_C3HC4_RING-type"/>
</dbReference>
<keyword evidence="6" id="KW-0853">WD repeat</keyword>
<feature type="compositionally biased region" description="Basic and acidic residues" evidence="7">
    <location>
        <begin position="340"/>
        <end position="374"/>
    </location>
</feature>
<dbReference type="InterPro" id="IPR036322">
    <property type="entry name" value="WD40_repeat_dom_sf"/>
</dbReference>
<dbReference type="EMBL" id="JAAMOB010000021">
    <property type="protein sequence ID" value="KAF4098986.1"/>
    <property type="molecule type" value="Genomic_DNA"/>
</dbReference>
<accession>A0A7J6BVH2</accession>
<dbReference type="Pfam" id="PF00400">
    <property type="entry name" value="WD40"/>
    <property type="match status" value="2"/>
</dbReference>
<dbReference type="PROSITE" id="PS50089">
    <property type="entry name" value="ZF_RING_2"/>
    <property type="match status" value="1"/>
</dbReference>
<dbReference type="PROSITE" id="PS50082">
    <property type="entry name" value="WD_REPEATS_2"/>
    <property type="match status" value="1"/>
</dbReference>
<keyword evidence="2" id="KW-0479">Metal-binding</keyword>
<dbReference type="SMART" id="SM00184">
    <property type="entry name" value="RING"/>
    <property type="match status" value="1"/>
</dbReference>
<evidence type="ECO:0000256" key="3">
    <source>
        <dbReference type="ARBA" id="ARBA00022771"/>
    </source>
</evidence>
<dbReference type="InterPro" id="IPR050143">
    <property type="entry name" value="TRIM/RBCC"/>
</dbReference>
<evidence type="ECO:0000256" key="4">
    <source>
        <dbReference type="ARBA" id="ARBA00022833"/>
    </source>
</evidence>
<dbReference type="SMART" id="SM00320">
    <property type="entry name" value="WD40"/>
    <property type="match status" value="2"/>
</dbReference>
<evidence type="ECO:0000259" key="8">
    <source>
        <dbReference type="PROSITE" id="PS50089"/>
    </source>
</evidence>
<dbReference type="SUPFAM" id="SSF57845">
    <property type="entry name" value="B-box zinc-binding domain"/>
    <property type="match status" value="1"/>
</dbReference>